<dbReference type="RefSeq" id="WP_116973764.1">
    <property type="nucleotide sequence ID" value="NZ_QPMM01000001.1"/>
</dbReference>
<gene>
    <name evidence="10" type="ORF">DVR12_01950</name>
</gene>
<keyword evidence="7" id="KW-0998">Cell outer membrane</keyword>
<evidence type="ECO:0000256" key="4">
    <source>
        <dbReference type="ARBA" id="ARBA00022692"/>
    </source>
</evidence>
<dbReference type="GO" id="GO:0015344">
    <property type="term" value="F:siderophore uptake transmembrane transporter activity"/>
    <property type="evidence" value="ECO:0007669"/>
    <property type="project" value="TreeGrafter"/>
</dbReference>
<feature type="domain" description="TonB-dependent receptor plug" evidence="9">
    <location>
        <begin position="241"/>
        <end position="365"/>
    </location>
</feature>
<dbReference type="GO" id="GO:0044718">
    <property type="term" value="P:siderophore transmembrane transport"/>
    <property type="evidence" value="ECO:0007669"/>
    <property type="project" value="TreeGrafter"/>
</dbReference>
<dbReference type="Gene3D" id="2.40.170.20">
    <property type="entry name" value="TonB-dependent receptor, beta-barrel domain"/>
    <property type="match status" value="1"/>
</dbReference>
<evidence type="ECO:0000256" key="7">
    <source>
        <dbReference type="ARBA" id="ARBA00023237"/>
    </source>
</evidence>
<keyword evidence="6" id="KW-0472">Membrane</keyword>
<keyword evidence="10" id="KW-0675">Receptor</keyword>
<evidence type="ECO:0000313" key="10">
    <source>
        <dbReference type="EMBL" id="RFS26573.1"/>
    </source>
</evidence>
<keyword evidence="4" id="KW-0812">Transmembrane</keyword>
<evidence type="ECO:0000256" key="3">
    <source>
        <dbReference type="ARBA" id="ARBA00022452"/>
    </source>
</evidence>
<evidence type="ECO:0000313" key="11">
    <source>
        <dbReference type="Proteomes" id="UP000260644"/>
    </source>
</evidence>
<evidence type="ECO:0000256" key="5">
    <source>
        <dbReference type="ARBA" id="ARBA00022729"/>
    </source>
</evidence>
<dbReference type="GO" id="GO:0009279">
    <property type="term" value="C:cell outer membrane"/>
    <property type="evidence" value="ECO:0007669"/>
    <property type="project" value="UniProtKB-SubCell"/>
</dbReference>
<sequence length="1023" mass="114339">MIKKYAYAFISFGLLTCSLQAAQAQFQTSLYEANEQQTIFLVDALKRITQEWNTRFVYESSLVREVKVTYNWRDLRKSNAENVLQAILTPKGLVPVNIGDNYFSIIKLERNNSPQHSTVSNVSLLIPADTIPIAPAAIKSSSGAITGRVTEKSSGRPVIAASVSVPELGLFTVTDTTGTFYFKEIPLGKVRVTIQSLNTVPSETTVIVNTPQVYKLSLELDKQALALKEVQVVASESRAGSATASHISQTAIEHLQATSLADVMQLLPGALAKNPDMSKVNRFAIRQISPDNMGSLGTAVILNGAPLSNNANLQSLNTAKSGALAGFETSSGGGTDLRQVSADNIESIEVIRGVPSVEYGDLTSGAILVKTKAGPTPYHLKARINPTLTQMWLGKGFALGEKYGSLNLDVDYTKSYSDQRYDYNAFNRVTINALHSKKFFKNQPLFATTGFTFATNLDNQKQDPDDYAQKIVRRSKDMAFRFNTSGKWSLQRKFARMLNYTLSLNYSVQDGFYQKQIGGGITPLINSMKDTTMYSSYLQSEYLSKYWINGRPMNAFAKVTNSFFGKTGVFKHRVLMGAEWKMDANFGDGKTFDLNLPPAIGSDGSVTRPRPFKDIPALQQLSAYAEDRITANFLQRQLTIQAGLRYDQVSKTGGVLSPRVNLAYPLMPKLYLRAGVGITAKSPSLLYLYPENAYFDYINLNSYSDDPSKRVMIATTKVYQPANEQLKMAVNNKKEIGFDWQFADNKRLTITAYHEKLKNGYSFLTTFNSINVMPLQLYKVVNNGGQQSVETGAVINRMPAYDMPVNDALNTNKGVEFDLDLGRFEALRTSFVFNGAYMNSQSISTNYYILKGNPYRAGEVEPDRVGVYAPGRGKEDEQFSTTLRMIHHIPQLRFVITLSAQTLWVSKNKYLNYDSLAVGYISRTDGSINWLSEDERMLLSRKNLADREIILPISPANYITESWKPLWLFNMRLTKEIGKNIGFSFYANNVFMSNPLERSTRNPTTYDRRNQRLFFGTEINVKF</sequence>
<dbReference type="Gene3D" id="2.60.40.1120">
    <property type="entry name" value="Carboxypeptidase-like, regulatory domain"/>
    <property type="match status" value="1"/>
</dbReference>
<evidence type="ECO:0000256" key="6">
    <source>
        <dbReference type="ARBA" id="ARBA00023136"/>
    </source>
</evidence>
<evidence type="ECO:0000259" key="9">
    <source>
        <dbReference type="Pfam" id="PF07715"/>
    </source>
</evidence>
<protein>
    <submittedName>
        <fullName evidence="10">TonB-dependent receptor</fullName>
    </submittedName>
</protein>
<evidence type="ECO:0000256" key="2">
    <source>
        <dbReference type="ARBA" id="ARBA00022448"/>
    </source>
</evidence>
<comment type="subcellular location">
    <subcellularLocation>
        <location evidence="1">Cell outer membrane</location>
        <topology evidence="1">Multi-pass membrane protein</topology>
    </subcellularLocation>
</comment>
<proteinExistence type="predicted"/>
<dbReference type="Proteomes" id="UP000260644">
    <property type="component" value="Unassembled WGS sequence"/>
</dbReference>
<keyword evidence="5 8" id="KW-0732">Signal</keyword>
<dbReference type="InterPro" id="IPR039426">
    <property type="entry name" value="TonB-dep_rcpt-like"/>
</dbReference>
<reference evidence="10 11" key="1">
    <citation type="submission" date="2018-07" db="EMBL/GenBank/DDBJ databases">
        <title>Chitinophaga K2CV101002-2 sp. nov., isolated from a monsoon evergreen broad-leaved forest soil.</title>
        <authorList>
            <person name="Lv Y."/>
        </authorList>
    </citation>
    <scope>NUCLEOTIDE SEQUENCE [LARGE SCALE GENOMIC DNA]</scope>
    <source>
        <strain evidence="10 11">GDMCC 1.1288</strain>
    </source>
</reference>
<dbReference type="PANTHER" id="PTHR30069:SF29">
    <property type="entry name" value="HEMOGLOBIN AND HEMOGLOBIN-HAPTOGLOBIN-BINDING PROTEIN 1-RELATED"/>
    <property type="match status" value="1"/>
</dbReference>
<dbReference type="InterPro" id="IPR008969">
    <property type="entry name" value="CarboxyPept-like_regulatory"/>
</dbReference>
<dbReference type="InterPro" id="IPR012910">
    <property type="entry name" value="Plug_dom"/>
</dbReference>
<dbReference type="EMBL" id="QPMM01000001">
    <property type="protein sequence ID" value="RFS26573.1"/>
    <property type="molecule type" value="Genomic_DNA"/>
</dbReference>
<dbReference type="Gene3D" id="2.170.130.10">
    <property type="entry name" value="TonB-dependent receptor, plug domain"/>
    <property type="match status" value="1"/>
</dbReference>
<keyword evidence="3" id="KW-1134">Transmembrane beta strand</keyword>
<dbReference type="SUPFAM" id="SSF49464">
    <property type="entry name" value="Carboxypeptidase regulatory domain-like"/>
    <property type="match status" value="1"/>
</dbReference>
<dbReference type="InterPro" id="IPR037066">
    <property type="entry name" value="Plug_dom_sf"/>
</dbReference>
<dbReference type="Pfam" id="PF13715">
    <property type="entry name" value="CarbopepD_reg_2"/>
    <property type="match status" value="1"/>
</dbReference>
<accession>A0A3E1YGM8</accession>
<comment type="caution">
    <text evidence="10">The sequence shown here is derived from an EMBL/GenBank/DDBJ whole genome shotgun (WGS) entry which is preliminary data.</text>
</comment>
<evidence type="ECO:0000256" key="8">
    <source>
        <dbReference type="SAM" id="SignalP"/>
    </source>
</evidence>
<feature type="chain" id="PRO_5017803691" evidence="8">
    <location>
        <begin position="22"/>
        <end position="1023"/>
    </location>
</feature>
<dbReference type="SUPFAM" id="SSF56935">
    <property type="entry name" value="Porins"/>
    <property type="match status" value="1"/>
</dbReference>
<dbReference type="OrthoDB" id="1151166at2"/>
<evidence type="ECO:0000256" key="1">
    <source>
        <dbReference type="ARBA" id="ARBA00004571"/>
    </source>
</evidence>
<name>A0A3E1YGM8_9BACT</name>
<keyword evidence="2" id="KW-0813">Transport</keyword>
<dbReference type="PANTHER" id="PTHR30069">
    <property type="entry name" value="TONB-DEPENDENT OUTER MEMBRANE RECEPTOR"/>
    <property type="match status" value="1"/>
</dbReference>
<feature type="signal peptide" evidence="8">
    <location>
        <begin position="1"/>
        <end position="21"/>
    </location>
</feature>
<dbReference type="AlphaFoldDB" id="A0A3E1YGM8"/>
<dbReference type="InterPro" id="IPR036942">
    <property type="entry name" value="Beta-barrel_TonB_sf"/>
</dbReference>
<organism evidence="10 11">
    <name type="scientific">Chitinophaga silvatica</name>
    <dbReference type="NCBI Taxonomy" id="2282649"/>
    <lineage>
        <taxon>Bacteria</taxon>
        <taxon>Pseudomonadati</taxon>
        <taxon>Bacteroidota</taxon>
        <taxon>Chitinophagia</taxon>
        <taxon>Chitinophagales</taxon>
        <taxon>Chitinophagaceae</taxon>
        <taxon>Chitinophaga</taxon>
    </lineage>
</organism>
<keyword evidence="11" id="KW-1185">Reference proteome</keyword>
<dbReference type="Pfam" id="PF07715">
    <property type="entry name" value="Plug"/>
    <property type="match status" value="1"/>
</dbReference>